<evidence type="ECO:0000313" key="9">
    <source>
        <dbReference type="Proteomes" id="UP000242525"/>
    </source>
</evidence>
<dbReference type="AlphaFoldDB" id="A0A0J9XE88"/>
<feature type="compositionally biased region" description="Low complexity" evidence="6">
    <location>
        <begin position="147"/>
        <end position="163"/>
    </location>
</feature>
<dbReference type="EMBL" id="CCBN010000012">
    <property type="protein sequence ID" value="CDO55808.1"/>
    <property type="molecule type" value="Genomic_DNA"/>
</dbReference>
<proteinExistence type="inferred from homology"/>
<keyword evidence="9" id="KW-1185">Reference proteome</keyword>
<dbReference type="Proteomes" id="UP000242525">
    <property type="component" value="Unassembled WGS sequence"/>
</dbReference>
<gene>
    <name evidence="8" type="ORF">BN980_GECA12s02672g</name>
</gene>
<evidence type="ECO:0000256" key="7">
    <source>
        <dbReference type="SAM" id="Phobius"/>
    </source>
</evidence>
<dbReference type="PANTHER" id="PTHR21659:SF42">
    <property type="entry name" value="UPF0057 MEMBRANE PROTEIN ZK632.10-RELATED"/>
    <property type="match status" value="1"/>
</dbReference>
<dbReference type="Pfam" id="PF01679">
    <property type="entry name" value="Pmp3"/>
    <property type="match status" value="1"/>
</dbReference>
<sequence>MSSILERLSNGQLRLTSDTLLAVLAIFLPPFPVLIKRGFSFDLLLNVFLSFLAYLPGLIHSWYIIVKYKDDGIPGVSNVFPFSGTGGDGAPPATATRAGYQQIPDENVPSSFQNAPRLESGLYQGPAPAPAAPPQQSGAYKYPPGPTAGNSSSSGAPSNAPPAYDGSTTLASGPPAAPGDNKIQYGSQF</sequence>
<feature type="transmembrane region" description="Helical" evidence="7">
    <location>
        <begin position="12"/>
        <end position="31"/>
    </location>
</feature>
<evidence type="ECO:0000256" key="2">
    <source>
        <dbReference type="ARBA" id="ARBA00009530"/>
    </source>
</evidence>
<feature type="region of interest" description="Disordered" evidence="6">
    <location>
        <begin position="104"/>
        <end position="189"/>
    </location>
</feature>
<keyword evidence="4 7" id="KW-1133">Transmembrane helix</keyword>
<protein>
    <submittedName>
        <fullName evidence="8">Uncharacterized protein</fullName>
    </submittedName>
</protein>
<dbReference type="OrthoDB" id="2802411at2759"/>
<evidence type="ECO:0000313" key="8">
    <source>
        <dbReference type="EMBL" id="CDO55808.1"/>
    </source>
</evidence>
<feature type="transmembrane region" description="Helical" evidence="7">
    <location>
        <begin position="43"/>
        <end position="65"/>
    </location>
</feature>
<dbReference type="GO" id="GO:0016020">
    <property type="term" value="C:membrane"/>
    <property type="evidence" value="ECO:0007669"/>
    <property type="project" value="UniProtKB-SubCell"/>
</dbReference>
<name>A0A0J9XE88_GEOCN</name>
<evidence type="ECO:0000256" key="4">
    <source>
        <dbReference type="ARBA" id="ARBA00022989"/>
    </source>
</evidence>
<comment type="subcellular location">
    <subcellularLocation>
        <location evidence="1">Membrane</location>
    </subcellularLocation>
</comment>
<comment type="caution">
    <text evidence="8">The sequence shown here is derived from an EMBL/GenBank/DDBJ whole genome shotgun (WGS) entry which is preliminary data.</text>
</comment>
<comment type="similarity">
    <text evidence="2">Belongs to the UPF0057 (PMP3) family.</text>
</comment>
<keyword evidence="5 7" id="KW-0472">Membrane</keyword>
<evidence type="ECO:0000256" key="3">
    <source>
        <dbReference type="ARBA" id="ARBA00022692"/>
    </source>
</evidence>
<dbReference type="PANTHER" id="PTHR21659">
    <property type="entry name" value="HYDROPHOBIC PROTEIN RCI2 LOW TEMPERATURE AND SALT RESPONSIVE PROTEIN LTI6 -RELATED"/>
    <property type="match status" value="1"/>
</dbReference>
<reference evidence="8" key="1">
    <citation type="submission" date="2014-03" db="EMBL/GenBank/DDBJ databases">
        <authorList>
            <person name="Casaregola S."/>
        </authorList>
    </citation>
    <scope>NUCLEOTIDE SEQUENCE [LARGE SCALE GENOMIC DNA]</scope>
    <source>
        <strain evidence="8">CLIB 918</strain>
    </source>
</reference>
<evidence type="ECO:0000256" key="5">
    <source>
        <dbReference type="ARBA" id="ARBA00023136"/>
    </source>
</evidence>
<accession>A0A0J9XE88</accession>
<organism evidence="8 9">
    <name type="scientific">Geotrichum candidum</name>
    <name type="common">Oospora lactis</name>
    <name type="synonym">Dipodascus geotrichum</name>
    <dbReference type="NCBI Taxonomy" id="1173061"/>
    <lineage>
        <taxon>Eukaryota</taxon>
        <taxon>Fungi</taxon>
        <taxon>Dikarya</taxon>
        <taxon>Ascomycota</taxon>
        <taxon>Saccharomycotina</taxon>
        <taxon>Dipodascomycetes</taxon>
        <taxon>Dipodascales</taxon>
        <taxon>Dipodascaceae</taxon>
        <taxon>Geotrichum</taxon>
    </lineage>
</organism>
<dbReference type="InterPro" id="IPR000612">
    <property type="entry name" value="PMP3"/>
</dbReference>
<keyword evidence="3 7" id="KW-0812">Transmembrane</keyword>
<evidence type="ECO:0000256" key="6">
    <source>
        <dbReference type="SAM" id="MobiDB-lite"/>
    </source>
</evidence>
<evidence type="ECO:0000256" key="1">
    <source>
        <dbReference type="ARBA" id="ARBA00004370"/>
    </source>
</evidence>